<reference evidence="2" key="1">
    <citation type="journal article" date="2019" name="Int. J. Syst. Evol. Microbiol.">
        <title>The Global Catalogue of Microorganisms (GCM) 10K type strain sequencing project: providing services to taxonomists for standard genome sequencing and annotation.</title>
        <authorList>
            <consortium name="The Broad Institute Genomics Platform"/>
            <consortium name="The Broad Institute Genome Sequencing Center for Infectious Disease"/>
            <person name="Wu L."/>
            <person name="Ma J."/>
        </authorList>
    </citation>
    <scope>NUCLEOTIDE SEQUENCE [LARGE SCALE GENOMIC DNA]</scope>
    <source>
        <strain evidence="2">KCTC 52165</strain>
    </source>
</reference>
<name>A0ABV7KCP9_9HYPH</name>
<gene>
    <name evidence="1" type="ORF">ACFOHJ_17845</name>
</gene>
<evidence type="ECO:0000313" key="2">
    <source>
        <dbReference type="Proteomes" id="UP001595583"/>
    </source>
</evidence>
<dbReference type="RefSeq" id="WP_378222896.1">
    <property type="nucleotide sequence ID" value="NZ_JBHRTK010000016.1"/>
</dbReference>
<dbReference type="Proteomes" id="UP001595583">
    <property type="component" value="Unassembled WGS sequence"/>
</dbReference>
<proteinExistence type="predicted"/>
<organism evidence="1 2">
    <name type="scientific">Aquamicrobium soli</name>
    <dbReference type="NCBI Taxonomy" id="1811518"/>
    <lineage>
        <taxon>Bacteria</taxon>
        <taxon>Pseudomonadati</taxon>
        <taxon>Pseudomonadota</taxon>
        <taxon>Alphaproteobacteria</taxon>
        <taxon>Hyphomicrobiales</taxon>
        <taxon>Phyllobacteriaceae</taxon>
        <taxon>Aquamicrobium</taxon>
    </lineage>
</organism>
<evidence type="ECO:0000313" key="1">
    <source>
        <dbReference type="EMBL" id="MFC3208089.1"/>
    </source>
</evidence>
<evidence type="ECO:0008006" key="3">
    <source>
        <dbReference type="Google" id="ProtNLM"/>
    </source>
</evidence>
<keyword evidence="2" id="KW-1185">Reference proteome</keyword>
<accession>A0ABV7KCP9</accession>
<dbReference type="EMBL" id="JBHRTK010000016">
    <property type="protein sequence ID" value="MFC3208089.1"/>
    <property type="molecule type" value="Genomic_DNA"/>
</dbReference>
<protein>
    <recommendedName>
        <fullName evidence="3">DUF968 domain-containing protein</fullName>
    </recommendedName>
</protein>
<comment type="caution">
    <text evidence="1">The sequence shown here is derived from an EMBL/GenBank/DDBJ whole genome shotgun (WGS) entry which is preliminary data.</text>
</comment>
<sequence length="129" mass="14703">MAAFAFPKPPTAFAFDPSSKKTRRIEDPRHLAFIRLLPSVVSGEYGCEACHIRAGSAVHRKKWTGKGQKPDDCWTLPLTPEEHRQQHSGEELAFWRSHEIDPFELAVRLYEVSGDVQAAEQIIRKVRHV</sequence>